<dbReference type="EMBL" id="JAIQ01000034">
    <property type="protein sequence ID" value="KLE02171.1"/>
    <property type="molecule type" value="Genomic_DNA"/>
</dbReference>
<evidence type="ECO:0000313" key="9">
    <source>
        <dbReference type="Proteomes" id="UP000035514"/>
    </source>
</evidence>
<comment type="cofactor">
    <cofactor evidence="2">
        <name>Mg(2+)</name>
        <dbReference type="ChEBI" id="CHEBI:18420"/>
    </cofactor>
</comment>
<name>A0A0G9K6U6_9BACT</name>
<dbReference type="GO" id="GO:0046872">
    <property type="term" value="F:metal ion binding"/>
    <property type="evidence" value="ECO:0007669"/>
    <property type="project" value="UniProtKB-KW"/>
</dbReference>
<dbReference type="AlphaFoldDB" id="A0A0G9K6U6"/>
<accession>A0A0G9K6U6</accession>
<keyword evidence="3" id="KW-0479">Metal-binding</keyword>
<comment type="cofactor">
    <cofactor evidence="1">
        <name>Mn(2+)</name>
        <dbReference type="ChEBI" id="CHEBI:29035"/>
    </cofactor>
</comment>
<dbReference type="Proteomes" id="UP000035514">
    <property type="component" value="Unassembled WGS sequence"/>
</dbReference>
<dbReference type="PANTHER" id="PTHR12992:SF11">
    <property type="entry name" value="MITOCHONDRIAL COENZYME A DIPHOSPHATASE NUDT8"/>
    <property type="match status" value="1"/>
</dbReference>
<protein>
    <submittedName>
        <fullName evidence="8">DNA mismatch repair protein MutT</fullName>
    </submittedName>
</protein>
<keyword evidence="5" id="KW-0460">Magnesium</keyword>
<dbReference type="InterPro" id="IPR000086">
    <property type="entry name" value="NUDIX_hydrolase_dom"/>
</dbReference>
<dbReference type="PROSITE" id="PS51462">
    <property type="entry name" value="NUDIX"/>
    <property type="match status" value="1"/>
</dbReference>
<comment type="caution">
    <text evidence="8">The sequence shown here is derived from an EMBL/GenBank/DDBJ whole genome shotgun (WGS) entry which is preliminary data.</text>
</comment>
<feature type="domain" description="Nudix hydrolase" evidence="7">
    <location>
        <begin position="21"/>
        <end position="164"/>
    </location>
</feature>
<dbReference type="InterPro" id="IPR045121">
    <property type="entry name" value="CoAse"/>
</dbReference>
<gene>
    <name evidence="8" type="ORF">AA20_01310</name>
</gene>
<reference evidence="8 9" key="1">
    <citation type="submission" date="2014-01" db="EMBL/GenBank/DDBJ databases">
        <title>Development of a Comparative Genomic Fingerprinting Assay for High Resolution Genotyping of Arcobacter butzleri.</title>
        <authorList>
            <person name="Webb A.L."/>
            <person name="Inglis G.D."/>
            <person name="Kruczkiewicz P."/>
            <person name="Selinger L.B."/>
            <person name="Taboada E.N."/>
        </authorList>
    </citation>
    <scope>NUCLEOTIDE SEQUENCE [LARGE SCALE GENOMIC DNA]</scope>
    <source>
        <strain evidence="8 9">L348</strain>
    </source>
</reference>
<evidence type="ECO:0000256" key="5">
    <source>
        <dbReference type="ARBA" id="ARBA00022842"/>
    </source>
</evidence>
<proteinExistence type="predicted"/>
<evidence type="ECO:0000259" key="7">
    <source>
        <dbReference type="PROSITE" id="PS51462"/>
    </source>
</evidence>
<dbReference type="GO" id="GO:0010945">
    <property type="term" value="F:coenzyme A diphosphatase activity"/>
    <property type="evidence" value="ECO:0007669"/>
    <property type="project" value="InterPro"/>
</dbReference>
<keyword evidence="6" id="KW-0464">Manganese</keyword>
<dbReference type="Pfam" id="PF00293">
    <property type="entry name" value="NUDIX"/>
    <property type="match status" value="1"/>
</dbReference>
<organism evidence="8 9">
    <name type="scientific">Aliarcobacter butzleri L348</name>
    <dbReference type="NCBI Taxonomy" id="1447256"/>
    <lineage>
        <taxon>Bacteria</taxon>
        <taxon>Pseudomonadati</taxon>
        <taxon>Campylobacterota</taxon>
        <taxon>Epsilonproteobacteria</taxon>
        <taxon>Campylobacterales</taxon>
        <taxon>Arcobacteraceae</taxon>
        <taxon>Aliarcobacter</taxon>
    </lineage>
</organism>
<sequence>MKKSNLKKLISNLPKYPNVLGRNRFFNSAVLIPIIKIDGVYHLLFQKRAAHIRQGGDICFPGGGFESKFDKNFQDTALRETFEELGIEKKDIKILGQLDTYVTPIGAVIESFVAKVKKKAYKNMKIDYNEVEKTIVIPISFFKKNEPKEYTLSNKILPYEIDEYGNKEVLFPVEELGIPEAYKEPWGNKKHKIWVYEYEDEVIWGITSVLIKEFIEKY</sequence>
<evidence type="ECO:0000256" key="4">
    <source>
        <dbReference type="ARBA" id="ARBA00022801"/>
    </source>
</evidence>
<dbReference type="PANTHER" id="PTHR12992">
    <property type="entry name" value="NUDIX HYDROLASE"/>
    <property type="match status" value="1"/>
</dbReference>
<evidence type="ECO:0000256" key="6">
    <source>
        <dbReference type="ARBA" id="ARBA00023211"/>
    </source>
</evidence>
<evidence type="ECO:0000256" key="1">
    <source>
        <dbReference type="ARBA" id="ARBA00001936"/>
    </source>
</evidence>
<dbReference type="Gene3D" id="3.90.79.10">
    <property type="entry name" value="Nucleoside Triphosphate Pyrophosphohydrolase"/>
    <property type="match status" value="1"/>
</dbReference>
<dbReference type="InterPro" id="IPR015797">
    <property type="entry name" value="NUDIX_hydrolase-like_dom_sf"/>
</dbReference>
<keyword evidence="4" id="KW-0378">Hydrolase</keyword>
<evidence type="ECO:0000313" key="8">
    <source>
        <dbReference type="EMBL" id="KLE02171.1"/>
    </source>
</evidence>
<evidence type="ECO:0000256" key="2">
    <source>
        <dbReference type="ARBA" id="ARBA00001946"/>
    </source>
</evidence>
<dbReference type="PATRIC" id="fig|1447256.3.peg.253"/>
<dbReference type="CDD" id="cd03426">
    <property type="entry name" value="NUDIX_CoAse_Nudt7"/>
    <property type="match status" value="1"/>
</dbReference>
<evidence type="ECO:0000256" key="3">
    <source>
        <dbReference type="ARBA" id="ARBA00022723"/>
    </source>
</evidence>
<dbReference type="RefSeq" id="WP_046996081.1">
    <property type="nucleotide sequence ID" value="NZ_JAIQ01000034.1"/>
</dbReference>
<dbReference type="SUPFAM" id="SSF55811">
    <property type="entry name" value="Nudix"/>
    <property type="match status" value="1"/>
</dbReference>